<evidence type="ECO:0000256" key="1">
    <source>
        <dbReference type="ARBA" id="ARBA00022729"/>
    </source>
</evidence>
<dbReference type="SMART" id="SM00282">
    <property type="entry name" value="LamG"/>
    <property type="match status" value="2"/>
</dbReference>
<keyword evidence="2" id="KW-0677">Repeat</keyword>
<evidence type="ECO:0000259" key="8">
    <source>
        <dbReference type="PROSITE" id="PS50025"/>
    </source>
</evidence>
<feature type="repeat" description="CSPG" evidence="5">
    <location>
        <begin position="430"/>
        <end position="525"/>
    </location>
</feature>
<evidence type="ECO:0000256" key="6">
    <source>
        <dbReference type="SAM" id="MobiDB-lite"/>
    </source>
</evidence>
<feature type="region of interest" description="Disordered" evidence="6">
    <location>
        <begin position="2338"/>
        <end position="2362"/>
    </location>
</feature>
<evidence type="ECO:0000256" key="3">
    <source>
        <dbReference type="ARBA" id="ARBA00023180"/>
    </source>
</evidence>
<feature type="repeat" description="CSPG" evidence="5">
    <location>
        <begin position="898"/>
        <end position="992"/>
    </location>
</feature>
<evidence type="ECO:0000256" key="7">
    <source>
        <dbReference type="SAM" id="Phobius"/>
    </source>
</evidence>
<feature type="compositionally biased region" description="Low complexity" evidence="6">
    <location>
        <begin position="2351"/>
        <end position="2362"/>
    </location>
</feature>
<comment type="caution">
    <text evidence="9">The sequence shown here is derived from an EMBL/GenBank/DDBJ whole genome shotgun (WGS) entry which is preliminary data.</text>
</comment>
<sequence>MNFKNCPTRLVPWQGLLVVCALIRLAFGASFYGDGYMELKTVESWSRSSLYVRFRTSRPSGMLFLAAGHTDYCLVELHSTRLQVKLDLGSGERILRSEKGTPLNDLAWHTAELQHDNNSVTLTVDKHFQASVRMPGLLHDLSIQEGLYVGGTGGLDKPYLVTEPSGFRGCIDELLFNQHNLLSSLRSYYGFKHVYEVSLGCSPQFFASEDDPVSFFSSKAYISFPLWNVREGGVFECMVHTSAEQGLLLYNSARQGDFVAMEIREGLIIAVVGKGGSKNELSSLSQVNDRKWHYIKLQFTSRNLQLTVDEETVKKILSSPSKALSLRGPLFIGGIDDSTRAEVRNQGLVSVSGKRARGGSFKGCLKDIKANSEKMGLKNAVVTKDISVGCEPEKEPEPTMQATPTTVPLPQIPSTSAAIPTSAKPQEKKHGSFLALNNLVVPEGGRASLGSKHIKVSLEFKKLGIRQSQIVFKIQEQPVHGQLRLDIDQDQEENTFSMLDLWHGRVMYVHGGSEDPLDFFMFSVFASGKKEVPPYLKGNKQYRFNISVTPTNDAPELTLLEGNLFVLLENSKKPLTTDVLKATDVDSNSIELVFSVLGNLNADAGYLENTKNPGKVLNTFSHTDLEEGRIQYVHSGVRNSRIVLRVSDGDKVSNTVVLRIMAIPLDYNIANNTGVEVTQGEVALIGTNHLAVQTNAVKQELDLRYDIIEPPKYGEVQRWHSSGEWKPTNTFSQRTLERERVRYVSTYQELQSSNATDNFKCKVSIGSLASEELFFPVTVKWVQYKLLKNSALEIDKVRRVALNSEHLHAIVEGVTVAENNLYYRLLTLPKKGKLLLNNKVLKKNSTFSQRNVTEQKVEYELVERPREDSKDMFTFQVLSKHAHSGAYDFKLAIKADVNSIILTNTGLSLIEGESKLISKEELFSETLITKEMFYKITSSPKHGKLKHINLSDSASSNDNMTVFTNADILGERILYVHDDSETTHDEFTFIASLNKSGAGAAAVESSFNISIELKNDEKPVRVVDKIFHVARNGQKLLTVEDLCYHDGDSDFDDGQLLYTRRGIPNGDLVLVNDTSHKLYQFHQEDLELRRVLFLHRGTDYGRFVLFVTDGKHYTSSLLEVSAHEPYIQIANSTGLLVQKGHAASFNAANFSVATNMDVRDDKEVTYKLFLPPKHGRLHINDLLVDSFTQHDLRMGHLVYQHDNSNNLVDRFNFTVKVKDVHLDAGVFVRVYLESHQRPPKVVHNRTLLVEEGKPVKISKRKLEVVHEDSLPVEIVYTVKIAPTYGYIRSFAEGEGRYLGSEQAPIQSFTQQDINDGNIQYVHVTADQHKDSIELQVSNGVTEVGGLQVCIDVIPRLIPLKVSNITLKEGAAKALTEDIIQVTSQHFAGLDFEYSVWEPPQHGQIEHSRSPGVKLLVFTRKQVQQEFIYYVHDDSETTSDNFTIIANDTELRKQSQPCTVYVNVMPVNDEAPVITANTILKVWVSSVTEITKADLNSEDKDSPPEELDYVITPPSNGHLALKSSANKSILNFTQAHVNNGEVVFVHSGAMSGGFSFQVSDGLNFAPRQIFSVTARALLLRLDTNQHLQVFPGSLTYISSEDLQAITNDDDGAGNRTITFTLVSSPTLGRLVRVEPDNSTVEISTFTQAMVDEGAIAYEQTNLESIRWSAEDSFRFTVSSPPASLDPHVFNIAISYENTGPERLSLLLANTGAVVTEGEKVLIDKSKLDASNLLVKLPEAQRHSYEVWYEVNSLPQHGVITVGERNLTKEKPNFSQFILNKYGITYQHDNSESLQDSFAFSVWLNLKSKTASRPLDGSEVIEEVFNVTVTPVNDQPPELKTKAPGLRVVQGNKELLVPEHLNVVDLDNPPEDIKYTIISKPNNGFLAMGSSINESIMTFTQADINRGRVWFIQDGSTFSGVFYFSVTDGKHRPLYKLFNLEVTEITISLSNNTDLVLEQGQTAVVVTNEQLAAETNGKNTTIHYLVTTPPQFGKLLIATEPVTQFEQEDLLQGRISYQMTNLTSSRDSFEFTVFTSESNLTEQVLNITVKPLITLSQDTRVPNEIAFKLKSSMLNATQLSVLSGSDPHFEIVVPPTHSKLLTSKKLNHGMSEPVLSFTFKDLEMGIVSLESAANMTAIQELNDSFTFVLHADSAQPAIGVFLYVIVPYDPSLVPVVTTKSPPLTTAAVITNQTALGEPQLPFPVEPTVVTKESTKPVTRWKGKNRWGNPNRVAVPEPAVPDLASEKREKTPKTPVVEAAAHPSRASNPLLIILPLLACLLLIVILVVLIVVFRHRKEKQKPLIQNHPNNTTAPSSPSPCQPERSLAVPSVTVTPLLKGREVGAGMGPRGNALETSSSPQETSQQLCTWNNLDPETLLHCRTSHPTLRNNQYWV</sequence>
<dbReference type="SUPFAM" id="SSF49899">
    <property type="entry name" value="Concanavalin A-like lectins/glucanases"/>
    <property type="match status" value="2"/>
</dbReference>
<accession>A0ABR1ACL0</accession>
<proteinExistence type="predicted"/>
<feature type="repeat" description="CSPG" evidence="5">
    <location>
        <begin position="1126"/>
        <end position="1216"/>
    </location>
</feature>
<feature type="repeat" description="CSPG" evidence="5">
    <location>
        <begin position="556"/>
        <end position="649"/>
    </location>
</feature>
<evidence type="ECO:0000313" key="10">
    <source>
        <dbReference type="Proteomes" id="UP001369086"/>
    </source>
</evidence>
<feature type="compositionally biased region" description="Polar residues" evidence="6">
    <location>
        <begin position="400"/>
        <end position="412"/>
    </location>
</feature>
<dbReference type="InterPro" id="IPR039005">
    <property type="entry name" value="CSPG_rpt"/>
</dbReference>
<dbReference type="Proteomes" id="UP001369086">
    <property type="component" value="Unassembled WGS sequence"/>
</dbReference>
<feature type="repeat" description="CSPG" evidence="5">
    <location>
        <begin position="1577"/>
        <end position="1677"/>
    </location>
</feature>
<dbReference type="InterPro" id="IPR013320">
    <property type="entry name" value="ConA-like_dom_sf"/>
</dbReference>
<dbReference type="Gene3D" id="2.60.120.200">
    <property type="match status" value="2"/>
</dbReference>
<feature type="domain" description="Laminin G" evidence="8">
    <location>
        <begin position="26"/>
        <end position="201"/>
    </location>
</feature>
<feature type="repeat" description="CSPG" evidence="5">
    <location>
        <begin position="1702"/>
        <end position="1801"/>
    </location>
</feature>
<evidence type="ECO:0000313" key="9">
    <source>
        <dbReference type="EMBL" id="KAK6494818.1"/>
    </source>
</evidence>
<feature type="region of interest" description="Disordered" evidence="6">
    <location>
        <begin position="2300"/>
        <end position="2322"/>
    </location>
</feature>
<feature type="repeat" description="CSPG" evidence="5">
    <location>
        <begin position="1355"/>
        <end position="1446"/>
    </location>
</feature>
<dbReference type="Pfam" id="PF02210">
    <property type="entry name" value="Laminin_G_2"/>
    <property type="match status" value="2"/>
</dbReference>
<feature type="repeat" description="CSPG" evidence="5">
    <location>
        <begin position="1238"/>
        <end position="1337"/>
    </location>
</feature>
<keyword evidence="7" id="KW-0812">Transmembrane</keyword>
<feature type="transmembrane region" description="Helical" evidence="7">
    <location>
        <begin position="2267"/>
        <end position="2290"/>
    </location>
</feature>
<keyword evidence="7" id="KW-1133">Transmembrane helix</keyword>
<reference evidence="9 10" key="1">
    <citation type="submission" date="2021-05" db="EMBL/GenBank/DDBJ databases">
        <authorList>
            <person name="Zahm M."/>
            <person name="Klopp C."/>
            <person name="Cabau C."/>
            <person name="Kuhl H."/>
            <person name="Suciu R."/>
            <person name="Ciorpac M."/>
            <person name="Holostenco D."/>
            <person name="Gessner J."/>
            <person name="Wuertz S."/>
            <person name="Hohne C."/>
            <person name="Stock M."/>
            <person name="Gislard M."/>
            <person name="Lluch J."/>
            <person name="Milhes M."/>
            <person name="Lampietro C."/>
            <person name="Lopez Roques C."/>
            <person name="Donnadieu C."/>
            <person name="Du K."/>
            <person name="Schartl M."/>
            <person name="Guiguen Y."/>
        </authorList>
    </citation>
    <scope>NUCLEOTIDE SEQUENCE [LARGE SCALE GENOMIC DNA]</scope>
    <source>
        <strain evidence="9">Hh-F2</strain>
        <tissue evidence="9">Blood</tissue>
    </source>
</reference>
<dbReference type="Pfam" id="PF16184">
    <property type="entry name" value="Cadherin_3"/>
    <property type="match status" value="13"/>
</dbReference>
<feature type="repeat" description="CSPG" evidence="5">
    <location>
        <begin position="1944"/>
        <end position="2032"/>
    </location>
</feature>
<feature type="repeat" description="CSPG" evidence="5">
    <location>
        <begin position="1470"/>
        <end position="1560"/>
    </location>
</feature>
<feature type="region of interest" description="Disordered" evidence="6">
    <location>
        <begin position="391"/>
        <end position="412"/>
    </location>
</feature>
<feature type="domain" description="Laminin G" evidence="8">
    <location>
        <begin position="211"/>
        <end position="390"/>
    </location>
</feature>
<dbReference type="PANTHER" id="PTHR45739">
    <property type="entry name" value="MATRIX PROTEIN, PUTATIVE-RELATED"/>
    <property type="match status" value="1"/>
</dbReference>
<comment type="caution">
    <text evidence="4">Lacks conserved residue(s) required for the propagation of feature annotation.</text>
</comment>
<dbReference type="InterPro" id="IPR051561">
    <property type="entry name" value="FRAS1_ECM"/>
</dbReference>
<dbReference type="PANTHER" id="PTHR45739:SF12">
    <property type="entry name" value="CHONDROITIN SULFATE PROTEOGLYCAN 4-LIKE ISOFORM X2"/>
    <property type="match status" value="1"/>
</dbReference>
<organism evidence="9 10">
    <name type="scientific">Huso huso</name>
    <name type="common">Beluga</name>
    <name type="synonym">Acipenser huso</name>
    <dbReference type="NCBI Taxonomy" id="61971"/>
    <lineage>
        <taxon>Eukaryota</taxon>
        <taxon>Metazoa</taxon>
        <taxon>Chordata</taxon>
        <taxon>Craniata</taxon>
        <taxon>Vertebrata</taxon>
        <taxon>Euteleostomi</taxon>
        <taxon>Actinopterygii</taxon>
        <taxon>Chondrostei</taxon>
        <taxon>Acipenseriformes</taxon>
        <taxon>Acipenseridae</taxon>
        <taxon>Huso</taxon>
    </lineage>
</organism>
<evidence type="ECO:0000256" key="2">
    <source>
        <dbReference type="ARBA" id="ARBA00022737"/>
    </source>
</evidence>
<dbReference type="PROSITE" id="PS51854">
    <property type="entry name" value="CSPG"/>
    <property type="match status" value="12"/>
</dbReference>
<name>A0ABR1ACL0_HUSHU</name>
<gene>
    <name evidence="9" type="ORF">HHUSO_G1445</name>
</gene>
<keyword evidence="10" id="KW-1185">Reference proteome</keyword>
<keyword evidence="7" id="KW-0472">Membrane</keyword>
<dbReference type="EMBL" id="JAHFZB010000001">
    <property type="protein sequence ID" value="KAK6494818.1"/>
    <property type="molecule type" value="Genomic_DNA"/>
</dbReference>
<dbReference type="CDD" id="cd00110">
    <property type="entry name" value="LamG"/>
    <property type="match status" value="2"/>
</dbReference>
<feature type="repeat" description="CSPG" evidence="5">
    <location>
        <begin position="1835"/>
        <end position="1927"/>
    </location>
</feature>
<keyword evidence="3" id="KW-0325">Glycoprotein</keyword>
<dbReference type="PROSITE" id="PS50025">
    <property type="entry name" value="LAM_G_DOMAIN"/>
    <property type="match status" value="2"/>
</dbReference>
<feature type="repeat" description="CSPG" evidence="5">
    <location>
        <begin position="666"/>
        <end position="764"/>
    </location>
</feature>
<protein>
    <submittedName>
        <fullName evidence="9">Chondroitin sulfate proteoglycan 4-like</fullName>
    </submittedName>
</protein>
<feature type="region of interest" description="Disordered" evidence="6">
    <location>
        <begin position="2220"/>
        <end position="2258"/>
    </location>
</feature>
<keyword evidence="1" id="KW-0732">Signal</keyword>
<evidence type="ECO:0000256" key="5">
    <source>
        <dbReference type="PROSITE-ProRule" id="PRU01201"/>
    </source>
</evidence>
<evidence type="ECO:0000256" key="4">
    <source>
        <dbReference type="PROSITE-ProRule" id="PRU00122"/>
    </source>
</evidence>
<dbReference type="InterPro" id="IPR001791">
    <property type="entry name" value="Laminin_G"/>
</dbReference>